<feature type="domain" description="Pili assembly chaperone N-terminal" evidence="8">
    <location>
        <begin position="41"/>
        <end position="165"/>
    </location>
</feature>
<keyword evidence="6" id="KW-0393">Immunoglobulin domain</keyword>
<sequence length="250" mass="28481">MYILNKCIRITVIFFFFCYLPIASSESKKIEQPLLTQKYYGLRLGTTRVIYKEDAPSTSFWIMNEKEYPILVQTQVYNDDKSSKAPFIVTPPILKVESNARTRLKVIPTSNLFNKNEESLYWLCVKGVPPLNDNESNNKNNITTNLNVNVVTNSCIKLIYRPKTIDLTTMEIADKLKLERKGNSIVIKNPTSSYVNIANIKSGNLSFNIPNGYIEPFGYAQLPGGVHSKITLTILDDNGAEIIRDYYFKV</sequence>
<dbReference type="InterPro" id="IPR018046">
    <property type="entry name" value="Pili_assmbl_chaperone_CS"/>
</dbReference>
<reference evidence="10" key="3">
    <citation type="submission" date="2018-07" db="EMBL/GenBank/DDBJ databases">
        <authorList>
            <consortium name="NCBI Pathogen Detection Project"/>
        </authorList>
    </citation>
    <scope>NUCLEOTIDE SEQUENCE</scope>
    <source>
        <strain evidence="10">ATCC 9150</strain>
    </source>
</reference>
<dbReference type="Gene3D" id="2.60.40.10">
    <property type="entry name" value="Immunoglobulins"/>
    <property type="match status" value="2"/>
</dbReference>
<evidence type="ECO:0000256" key="2">
    <source>
        <dbReference type="ARBA" id="ARBA00007399"/>
    </source>
</evidence>
<evidence type="ECO:0000256" key="4">
    <source>
        <dbReference type="ARBA" id="ARBA00022764"/>
    </source>
</evidence>
<evidence type="ECO:0000256" key="5">
    <source>
        <dbReference type="ARBA" id="ARBA00023186"/>
    </source>
</evidence>
<evidence type="ECO:0000259" key="8">
    <source>
        <dbReference type="Pfam" id="PF00345"/>
    </source>
</evidence>
<dbReference type="EMBL" id="CP000026">
    <property type="protein sequence ID" value="AAV80034.1"/>
    <property type="molecule type" value="Genomic_DNA"/>
</dbReference>
<dbReference type="InterPro" id="IPR001829">
    <property type="entry name" value="Pili_assmbl_chaperone_bac"/>
</dbReference>
<dbReference type="HOGENOM" id="CLU_070768_2_2_6"/>
<evidence type="ECO:0000256" key="7">
    <source>
        <dbReference type="RuleBase" id="RU003918"/>
    </source>
</evidence>
<dbReference type="GO" id="GO:0071555">
    <property type="term" value="P:cell wall organization"/>
    <property type="evidence" value="ECO:0007669"/>
    <property type="project" value="InterPro"/>
</dbReference>
<dbReference type="PROSITE" id="PS00635">
    <property type="entry name" value="PILI_CHAPERONE"/>
    <property type="match status" value="1"/>
</dbReference>
<dbReference type="GO" id="GO:0030288">
    <property type="term" value="C:outer membrane-bounded periplasmic space"/>
    <property type="evidence" value="ECO:0007669"/>
    <property type="project" value="InterPro"/>
</dbReference>
<dbReference type="KEGG" id="spt:SPA4305"/>
<reference evidence="9 11" key="1">
    <citation type="journal article" date="2004" name="Nat. Genet.">
        <title>Comparison of genome degradation in Paratyphi A and Typhi, human-restricted serovars of Salmonella enterica that cause typhoid.</title>
        <authorList>
            <person name="McClelland M."/>
            <person name="Sanderson K.E."/>
            <person name="Clifton S.W."/>
            <person name="Latreille P."/>
            <person name="Porwollik S."/>
            <person name="Sabo A."/>
            <person name="Meyer R."/>
            <person name="Bieri T."/>
            <person name="Ozersky P."/>
            <person name="McLellan M."/>
            <person name="Harkins C.R."/>
            <person name="Wang C."/>
            <person name="Nguyen C."/>
            <person name="Berghoff A."/>
            <person name="Elliott G."/>
            <person name="Kohlberg S."/>
            <person name="Strong C."/>
            <person name="Du F."/>
            <person name="Carter J."/>
            <person name="Kremizki C."/>
            <person name="Layman D."/>
            <person name="Leonard S."/>
            <person name="Sun H."/>
            <person name="Fulton L."/>
            <person name="Nash W."/>
            <person name="Miner T."/>
            <person name="Minx P."/>
            <person name="Delehaunty K."/>
            <person name="Fronick C."/>
            <person name="Magrini V."/>
            <person name="Nhan M."/>
            <person name="Warren W."/>
            <person name="Florea L."/>
            <person name="Spieth J."/>
            <person name="Wilson R.K."/>
        </authorList>
    </citation>
    <scope>NUCLEOTIDE SEQUENCE [LARGE SCALE GENOMIC DNA]</scope>
    <source>
        <strain evidence="9">ATCC 9150</strain>
        <strain evidence="11">ATCC 9150 / SARB42</strain>
    </source>
</reference>
<accession>A0A0H2WVD0</accession>
<evidence type="ECO:0000256" key="1">
    <source>
        <dbReference type="ARBA" id="ARBA00004418"/>
    </source>
</evidence>
<evidence type="ECO:0000256" key="3">
    <source>
        <dbReference type="ARBA" id="ARBA00022729"/>
    </source>
</evidence>
<dbReference type="PANTHER" id="PTHR30251">
    <property type="entry name" value="PILUS ASSEMBLY CHAPERONE"/>
    <property type="match status" value="1"/>
</dbReference>
<protein>
    <submittedName>
        <fullName evidence="10">Fimbrial chaperone SefB</fullName>
    </submittedName>
    <submittedName>
        <fullName evidence="9">Fimbrial chaperone protein</fullName>
    </submittedName>
</protein>
<dbReference type="Pfam" id="PF00345">
    <property type="entry name" value="PapD_N"/>
    <property type="match status" value="1"/>
</dbReference>
<keyword evidence="3" id="KW-0732">Signal</keyword>
<proteinExistence type="inferred from homology"/>
<dbReference type="InterPro" id="IPR008962">
    <property type="entry name" value="PapD-like_sf"/>
</dbReference>
<dbReference type="PANTHER" id="PTHR30251:SF9">
    <property type="entry name" value="CHAPERONE PROTEIN CAF1M"/>
    <property type="match status" value="1"/>
</dbReference>
<dbReference type="SUPFAM" id="SSF49584">
    <property type="entry name" value="Periplasmic chaperone C-domain"/>
    <property type="match status" value="1"/>
</dbReference>
<dbReference type="RefSeq" id="WP_001772663.1">
    <property type="nucleotide sequence ID" value="NC_006511.1"/>
</dbReference>
<dbReference type="InterPro" id="IPR013783">
    <property type="entry name" value="Ig-like_fold"/>
</dbReference>
<organism evidence="9 11">
    <name type="scientific">Salmonella paratyphi A (strain ATCC 9150 / SARB42)</name>
    <dbReference type="NCBI Taxonomy" id="295319"/>
    <lineage>
        <taxon>Bacteria</taxon>
        <taxon>Pseudomonadati</taxon>
        <taxon>Pseudomonadota</taxon>
        <taxon>Gammaproteobacteria</taxon>
        <taxon>Enterobacterales</taxon>
        <taxon>Enterobacteriaceae</taxon>
        <taxon>Salmonella</taxon>
    </lineage>
</organism>
<dbReference type="AlphaFoldDB" id="A0A0H2WVD0"/>
<dbReference type="InterPro" id="IPR036316">
    <property type="entry name" value="Pili_assmbl_chap_C_dom_sf"/>
</dbReference>
<keyword evidence="5 7" id="KW-0143">Chaperone</keyword>
<evidence type="ECO:0000313" key="11">
    <source>
        <dbReference type="Proteomes" id="UP000008185"/>
    </source>
</evidence>
<evidence type="ECO:0000313" key="10">
    <source>
        <dbReference type="EMBL" id="HAE6985533.1"/>
    </source>
</evidence>
<dbReference type="Proteomes" id="UP000008185">
    <property type="component" value="Chromosome"/>
</dbReference>
<dbReference type="SUPFAM" id="SSF49354">
    <property type="entry name" value="PapD-like"/>
    <property type="match status" value="1"/>
</dbReference>
<keyword evidence="4" id="KW-0574">Periplasm</keyword>
<comment type="subcellular location">
    <subcellularLocation>
        <location evidence="1 7">Periplasm</location>
    </subcellularLocation>
</comment>
<dbReference type="NCBIfam" id="NF011773">
    <property type="entry name" value="PRK15233.1"/>
    <property type="match status" value="1"/>
</dbReference>
<reference evidence="10" key="2">
    <citation type="journal article" date="2018" name="Genome Biol.">
        <title>SKESA: strategic k-mer extension for scrupulous assemblies.</title>
        <authorList>
            <person name="Souvorov A."/>
            <person name="Agarwala R."/>
            <person name="Lipman D.J."/>
        </authorList>
    </citation>
    <scope>NUCLEOTIDE SEQUENCE</scope>
    <source>
        <strain evidence="10">ATCC 9150</strain>
    </source>
</reference>
<dbReference type="PRINTS" id="PR00969">
    <property type="entry name" value="CHAPERONPILI"/>
</dbReference>
<comment type="similarity">
    <text evidence="2 7">Belongs to the periplasmic pilus chaperone family.</text>
</comment>
<gene>
    <name evidence="9" type="primary">sefB</name>
    <name evidence="9" type="ordered locus">SPA4305</name>
    <name evidence="10" type="ORF">GNB70_001142</name>
</gene>
<evidence type="ECO:0000256" key="6">
    <source>
        <dbReference type="ARBA" id="ARBA00023319"/>
    </source>
</evidence>
<dbReference type="InterPro" id="IPR050643">
    <property type="entry name" value="Periplasmic_pilus_chap"/>
</dbReference>
<evidence type="ECO:0000313" key="9">
    <source>
        <dbReference type="EMBL" id="AAV80034.1"/>
    </source>
</evidence>
<dbReference type="InterPro" id="IPR016147">
    <property type="entry name" value="Pili_assmbl_chaperone_N"/>
</dbReference>
<name>A0A0H2WVD0_SALPA</name>
<dbReference type="EMBL" id="DAASTS010000004">
    <property type="protein sequence ID" value="HAE6985533.1"/>
    <property type="molecule type" value="Genomic_DNA"/>
</dbReference>